<gene>
    <name evidence="3" type="ORF">GRI39_11400</name>
</gene>
<evidence type="ECO:0000259" key="2">
    <source>
        <dbReference type="Pfam" id="PF13590"/>
    </source>
</evidence>
<feature type="signal peptide" evidence="1">
    <location>
        <begin position="1"/>
        <end position="27"/>
    </location>
</feature>
<evidence type="ECO:0000313" key="3">
    <source>
        <dbReference type="EMBL" id="MXP26641.1"/>
    </source>
</evidence>
<reference evidence="3 4" key="1">
    <citation type="submission" date="2019-12" db="EMBL/GenBank/DDBJ databases">
        <title>Genomic-based taxomic classification of the family Erythrobacteraceae.</title>
        <authorList>
            <person name="Xu L."/>
        </authorList>
    </citation>
    <scope>NUCLEOTIDE SEQUENCE [LARGE SCALE GENOMIC DNA]</scope>
    <source>
        <strain evidence="3 4">DSM 18604</strain>
    </source>
</reference>
<organism evidence="3 4">
    <name type="scientific">Altericroceibacterium indicum</name>
    <dbReference type="NCBI Taxonomy" id="374177"/>
    <lineage>
        <taxon>Bacteria</taxon>
        <taxon>Pseudomonadati</taxon>
        <taxon>Pseudomonadota</taxon>
        <taxon>Alphaproteobacteria</taxon>
        <taxon>Sphingomonadales</taxon>
        <taxon>Erythrobacteraceae</taxon>
        <taxon>Altericroceibacterium</taxon>
    </lineage>
</organism>
<evidence type="ECO:0000256" key="1">
    <source>
        <dbReference type="SAM" id="SignalP"/>
    </source>
</evidence>
<proteinExistence type="predicted"/>
<accession>A0A845ACB8</accession>
<name>A0A845ACB8_9SPHN</name>
<sequence>MFKKGNIGRSLKMASIPLLLASLAACASPFQANVSRFQSQLPAPEGQTFAVVAEDPSMSGGLEFSMYAKYVDQQMERLGYTPARPDNANLIVRFDYGVDNGRERIRSTGTGGDPFWNPWYGYGYGRFGGYGYYPRRAWSYGWYDPFFDNGGVTSYTVYNSDVEMKIDRASDGKRLFEGRAEAVSTSDRLQYLVPNLVEAMFTDFPGHSGETVRISIAPEKQPVKRQR</sequence>
<dbReference type="Pfam" id="PF13590">
    <property type="entry name" value="DUF4136"/>
    <property type="match status" value="1"/>
</dbReference>
<dbReference type="PROSITE" id="PS51257">
    <property type="entry name" value="PROKAR_LIPOPROTEIN"/>
    <property type="match status" value="1"/>
</dbReference>
<feature type="chain" id="PRO_5032848030" evidence="1">
    <location>
        <begin position="28"/>
        <end position="227"/>
    </location>
</feature>
<dbReference type="AlphaFoldDB" id="A0A845ACB8"/>
<protein>
    <submittedName>
        <fullName evidence="3">DUF4136 domain-containing protein</fullName>
    </submittedName>
</protein>
<dbReference type="InterPro" id="IPR025411">
    <property type="entry name" value="DUF4136"/>
</dbReference>
<feature type="domain" description="DUF4136" evidence="2">
    <location>
        <begin position="35"/>
        <end position="206"/>
    </location>
</feature>
<keyword evidence="4" id="KW-1185">Reference proteome</keyword>
<dbReference type="Proteomes" id="UP000460561">
    <property type="component" value="Unassembled WGS sequence"/>
</dbReference>
<evidence type="ECO:0000313" key="4">
    <source>
        <dbReference type="Proteomes" id="UP000460561"/>
    </source>
</evidence>
<dbReference type="OrthoDB" id="7501218at2"/>
<comment type="caution">
    <text evidence="3">The sequence shown here is derived from an EMBL/GenBank/DDBJ whole genome shotgun (WGS) entry which is preliminary data.</text>
</comment>
<keyword evidence="1" id="KW-0732">Signal</keyword>
<dbReference type="Gene3D" id="3.30.160.670">
    <property type="match status" value="1"/>
</dbReference>
<dbReference type="EMBL" id="WTYQ01000004">
    <property type="protein sequence ID" value="MXP26641.1"/>
    <property type="molecule type" value="Genomic_DNA"/>
</dbReference>